<protein>
    <recommendedName>
        <fullName evidence="6">NAD kinase</fullName>
        <ecNumber evidence="6">2.7.1.23</ecNumber>
    </recommendedName>
    <alternativeName>
        <fullName evidence="6">ATP-dependent NAD kinase</fullName>
    </alternativeName>
</protein>
<keyword evidence="3 6" id="KW-0521">NADP</keyword>
<evidence type="ECO:0000313" key="7">
    <source>
        <dbReference type="EMBL" id="HGZ41889.1"/>
    </source>
</evidence>
<gene>
    <name evidence="6" type="primary">nadK</name>
    <name evidence="7" type="ORF">ENR23_00415</name>
</gene>
<feature type="active site" description="Proton acceptor" evidence="6">
    <location>
        <position position="70"/>
    </location>
</feature>
<dbReference type="GO" id="GO:0006741">
    <property type="term" value="P:NADP+ biosynthetic process"/>
    <property type="evidence" value="ECO:0007669"/>
    <property type="project" value="UniProtKB-UniRule"/>
</dbReference>
<keyword evidence="1 6" id="KW-0808">Transferase</keyword>
<dbReference type="GO" id="GO:0005737">
    <property type="term" value="C:cytoplasm"/>
    <property type="evidence" value="ECO:0007669"/>
    <property type="project" value="UniProtKB-SubCell"/>
</dbReference>
<feature type="binding site" evidence="6">
    <location>
        <position position="244"/>
    </location>
    <ligand>
        <name>NAD(+)</name>
        <dbReference type="ChEBI" id="CHEBI:57540"/>
    </ligand>
</feature>
<keyword evidence="2 6" id="KW-0418">Kinase</keyword>
<evidence type="ECO:0000256" key="4">
    <source>
        <dbReference type="ARBA" id="ARBA00023027"/>
    </source>
</evidence>
<proteinExistence type="inferred from homology"/>
<keyword evidence="6" id="KW-0547">Nucleotide-binding</keyword>
<comment type="caution">
    <text evidence="6">Lacks conserved residue(s) required for the propagation of feature annotation.</text>
</comment>
<evidence type="ECO:0000256" key="1">
    <source>
        <dbReference type="ARBA" id="ARBA00022679"/>
    </source>
</evidence>
<evidence type="ECO:0000256" key="2">
    <source>
        <dbReference type="ARBA" id="ARBA00022777"/>
    </source>
</evidence>
<dbReference type="EMBL" id="DSQF01000002">
    <property type="protein sequence ID" value="HGZ41889.1"/>
    <property type="molecule type" value="Genomic_DNA"/>
</dbReference>
<dbReference type="Gene3D" id="3.40.50.10330">
    <property type="entry name" value="Probable inorganic polyphosphate/atp-NAD kinase, domain 1"/>
    <property type="match status" value="1"/>
</dbReference>
<dbReference type="InterPro" id="IPR017438">
    <property type="entry name" value="ATP-NAD_kinase_N"/>
</dbReference>
<comment type="function">
    <text evidence="6">Involved in the regulation of the intracellular balance of NAD and NADP, and is a key enzyme in the biosynthesis of NADP. Catalyzes specifically the phosphorylation on 2'-hydroxyl of the adenosine moiety of NAD to yield NADP.</text>
</comment>
<accession>A0A832HZI6</accession>
<keyword evidence="6" id="KW-0963">Cytoplasm</keyword>
<dbReference type="AlphaFoldDB" id="A0A832HZI6"/>
<dbReference type="InterPro" id="IPR016064">
    <property type="entry name" value="NAD/diacylglycerol_kinase_sf"/>
</dbReference>
<dbReference type="Gene3D" id="2.60.200.30">
    <property type="entry name" value="Probable inorganic polyphosphate/atp-NAD kinase, domain 2"/>
    <property type="match status" value="1"/>
</dbReference>
<comment type="cofactor">
    <cofactor evidence="6">
        <name>a divalent metal cation</name>
        <dbReference type="ChEBI" id="CHEBI:60240"/>
    </cofactor>
</comment>
<feature type="binding site" evidence="6">
    <location>
        <begin position="70"/>
        <end position="71"/>
    </location>
    <ligand>
        <name>NAD(+)</name>
        <dbReference type="ChEBI" id="CHEBI:57540"/>
    </ligand>
</feature>
<reference evidence="7" key="1">
    <citation type="journal article" date="2020" name="mSystems">
        <title>Genome- and Community-Level Interaction Insights into Carbon Utilization and Element Cycling Functions of Hydrothermarchaeota in Hydrothermal Sediment.</title>
        <authorList>
            <person name="Zhou Z."/>
            <person name="Liu Y."/>
            <person name="Xu W."/>
            <person name="Pan J."/>
            <person name="Luo Z.H."/>
            <person name="Li M."/>
        </authorList>
    </citation>
    <scope>NUCLEOTIDE SEQUENCE [LARGE SCALE GENOMIC DNA]</scope>
    <source>
        <strain evidence="7">SpSt-381</strain>
    </source>
</reference>
<dbReference type="GO" id="GO:0019674">
    <property type="term" value="P:NAD+ metabolic process"/>
    <property type="evidence" value="ECO:0007669"/>
    <property type="project" value="InterPro"/>
</dbReference>
<evidence type="ECO:0000256" key="6">
    <source>
        <dbReference type="HAMAP-Rule" id="MF_00361"/>
    </source>
</evidence>
<dbReference type="HAMAP" id="MF_00361">
    <property type="entry name" value="NAD_kinase"/>
    <property type="match status" value="1"/>
</dbReference>
<dbReference type="PANTHER" id="PTHR20275:SF0">
    <property type="entry name" value="NAD KINASE"/>
    <property type="match status" value="1"/>
</dbReference>
<dbReference type="PANTHER" id="PTHR20275">
    <property type="entry name" value="NAD KINASE"/>
    <property type="match status" value="1"/>
</dbReference>
<dbReference type="Pfam" id="PF20143">
    <property type="entry name" value="NAD_kinase_C"/>
    <property type="match status" value="1"/>
</dbReference>
<dbReference type="GO" id="GO:0003951">
    <property type="term" value="F:NAD+ kinase activity"/>
    <property type="evidence" value="ECO:0007669"/>
    <property type="project" value="UniProtKB-UniRule"/>
</dbReference>
<dbReference type="GO" id="GO:0046872">
    <property type="term" value="F:metal ion binding"/>
    <property type="evidence" value="ECO:0007669"/>
    <property type="project" value="UniProtKB-UniRule"/>
</dbReference>
<dbReference type="SUPFAM" id="SSF111331">
    <property type="entry name" value="NAD kinase/diacylglycerol kinase-like"/>
    <property type="match status" value="1"/>
</dbReference>
<evidence type="ECO:0000256" key="3">
    <source>
        <dbReference type="ARBA" id="ARBA00022857"/>
    </source>
</evidence>
<sequence>MSRVRRRVAVLGHSDRPAVRRAAAAIRRTLARRGVEVRLDARLAAELGGAGAPLRDLARWCDLLVTLGGDGTVLAGARALAGARGALLPLNLGGLGFLTVADAPAADAALRHALAGDWPIVRRRMLSALVRRRARTVARGLAMNDAVLKSAGGYAAVHLQLSALGHDLGRLVADGLILASSAGSTAYSLSAGGPVLAPDVEAMVVTPVCPHSLGSRALVLGPGSDVAIRVIGSFDRIVLLLDGQEAVDLTAGDEVRVRLDRTAVRILQNPARPFIRSLQHKLGWQGSKKRSL</sequence>
<feature type="binding site" evidence="6">
    <location>
        <begin position="144"/>
        <end position="145"/>
    </location>
    <ligand>
        <name>NAD(+)</name>
        <dbReference type="ChEBI" id="CHEBI:57540"/>
    </ligand>
</feature>
<evidence type="ECO:0000256" key="5">
    <source>
        <dbReference type="ARBA" id="ARBA00047925"/>
    </source>
</evidence>
<keyword evidence="4 6" id="KW-0520">NAD</keyword>
<name>A0A832HZI6_UNCEI</name>
<feature type="binding site" evidence="6">
    <location>
        <begin position="185"/>
        <end position="190"/>
    </location>
    <ligand>
        <name>NAD(+)</name>
        <dbReference type="ChEBI" id="CHEBI:57540"/>
    </ligand>
</feature>
<feature type="binding site" evidence="6">
    <location>
        <position position="174"/>
    </location>
    <ligand>
        <name>NAD(+)</name>
        <dbReference type="ChEBI" id="CHEBI:57540"/>
    </ligand>
</feature>
<dbReference type="EC" id="2.7.1.23" evidence="6"/>
<dbReference type="InterPro" id="IPR002504">
    <property type="entry name" value="NADK"/>
</dbReference>
<organism evidence="7">
    <name type="scientific">Eiseniibacteriota bacterium</name>
    <dbReference type="NCBI Taxonomy" id="2212470"/>
    <lineage>
        <taxon>Bacteria</taxon>
        <taxon>Candidatus Eiseniibacteriota</taxon>
    </lineage>
</organism>
<comment type="subcellular location">
    <subcellularLocation>
        <location evidence="6">Cytoplasm</location>
    </subcellularLocation>
</comment>
<comment type="catalytic activity">
    <reaction evidence="5 6">
        <text>NAD(+) + ATP = ADP + NADP(+) + H(+)</text>
        <dbReference type="Rhea" id="RHEA:18629"/>
        <dbReference type="ChEBI" id="CHEBI:15378"/>
        <dbReference type="ChEBI" id="CHEBI:30616"/>
        <dbReference type="ChEBI" id="CHEBI:57540"/>
        <dbReference type="ChEBI" id="CHEBI:58349"/>
        <dbReference type="ChEBI" id="CHEBI:456216"/>
        <dbReference type="EC" id="2.7.1.23"/>
    </reaction>
</comment>
<comment type="similarity">
    <text evidence="6">Belongs to the NAD kinase family.</text>
</comment>
<dbReference type="InterPro" id="IPR017437">
    <property type="entry name" value="ATP-NAD_kinase_PpnK-typ_C"/>
</dbReference>
<dbReference type="GO" id="GO:0005524">
    <property type="term" value="F:ATP binding"/>
    <property type="evidence" value="ECO:0007669"/>
    <property type="project" value="UniProtKB-KW"/>
</dbReference>
<feature type="binding site" evidence="6">
    <location>
        <position position="182"/>
    </location>
    <ligand>
        <name>NAD(+)</name>
        <dbReference type="ChEBI" id="CHEBI:57540"/>
    </ligand>
</feature>
<dbReference type="Pfam" id="PF01513">
    <property type="entry name" value="NAD_kinase"/>
    <property type="match status" value="1"/>
</dbReference>
<keyword evidence="6" id="KW-0067">ATP-binding</keyword>
<dbReference type="GO" id="GO:0051287">
    <property type="term" value="F:NAD binding"/>
    <property type="evidence" value="ECO:0007669"/>
    <property type="project" value="UniProtKB-ARBA"/>
</dbReference>
<comment type="caution">
    <text evidence="7">The sequence shown here is derived from an EMBL/GenBank/DDBJ whole genome shotgun (WGS) entry which is preliminary data.</text>
</comment>